<feature type="compositionally biased region" description="Polar residues" evidence="7">
    <location>
        <begin position="183"/>
        <end position="201"/>
    </location>
</feature>
<dbReference type="Proteomes" id="UP000646827">
    <property type="component" value="Unassembled WGS sequence"/>
</dbReference>
<keyword evidence="5" id="KW-0539">Nucleus</keyword>
<evidence type="ECO:0000256" key="5">
    <source>
        <dbReference type="ARBA" id="ARBA00023242"/>
    </source>
</evidence>
<evidence type="ECO:0000313" key="8">
    <source>
        <dbReference type="EMBL" id="KAG2218757.1"/>
    </source>
</evidence>
<dbReference type="Gene3D" id="3.40.50.300">
    <property type="entry name" value="P-loop containing nucleotide triphosphate hydrolases"/>
    <property type="match status" value="1"/>
</dbReference>
<evidence type="ECO:0000256" key="3">
    <source>
        <dbReference type="ARBA" id="ARBA00016382"/>
    </source>
</evidence>
<comment type="subcellular location">
    <subcellularLocation>
        <location evidence="2">Chromosome</location>
        <location evidence="2">Centromere</location>
    </subcellularLocation>
    <subcellularLocation>
        <location evidence="1">Nucleus</location>
    </subcellularLocation>
</comment>
<protein>
    <recommendedName>
        <fullName evidence="3">Centromere protein M</fullName>
    </recommendedName>
</protein>
<keyword evidence="6" id="KW-0137">Centromere</keyword>
<comment type="caution">
    <text evidence="8">The sequence shown here is derived from an EMBL/GenBank/DDBJ whole genome shotgun (WGS) entry which is preliminary data.</text>
</comment>
<keyword evidence="9" id="KW-1185">Reference proteome</keyword>
<proteinExistence type="predicted"/>
<dbReference type="Pfam" id="PF11111">
    <property type="entry name" value="CENP-M"/>
    <property type="match status" value="1"/>
</dbReference>
<evidence type="ECO:0000256" key="4">
    <source>
        <dbReference type="ARBA" id="ARBA00022454"/>
    </source>
</evidence>
<dbReference type="PANTHER" id="PTHR34436:SF1">
    <property type="entry name" value="CENTROMERE PROTEIN M"/>
    <property type="match status" value="1"/>
</dbReference>
<evidence type="ECO:0000313" key="9">
    <source>
        <dbReference type="Proteomes" id="UP000646827"/>
    </source>
</evidence>
<dbReference type="InterPro" id="IPR027417">
    <property type="entry name" value="P-loop_NTPase"/>
</dbReference>
<keyword evidence="4" id="KW-0158">Chromosome</keyword>
<reference evidence="8 9" key="1">
    <citation type="submission" date="2020-12" db="EMBL/GenBank/DDBJ databases">
        <title>Metabolic potential, ecology and presence of endohyphal bacteria is reflected in genomic diversity of Mucoromycotina.</title>
        <authorList>
            <person name="Muszewska A."/>
            <person name="Okrasinska A."/>
            <person name="Steczkiewicz K."/>
            <person name="Drgas O."/>
            <person name="Orlowska M."/>
            <person name="Perlinska-Lenart U."/>
            <person name="Aleksandrzak-Piekarczyk T."/>
            <person name="Szatraj K."/>
            <person name="Zielenkiewicz U."/>
            <person name="Pilsyk S."/>
            <person name="Malc E."/>
            <person name="Mieczkowski P."/>
            <person name="Kruszewska J.S."/>
            <person name="Biernat P."/>
            <person name="Pawlowska J."/>
        </authorList>
    </citation>
    <scope>NUCLEOTIDE SEQUENCE [LARGE SCALE GENOMIC DNA]</scope>
    <source>
        <strain evidence="8 9">CBS 142.35</strain>
    </source>
</reference>
<dbReference type="AlphaFoldDB" id="A0A8H7RYY8"/>
<feature type="compositionally biased region" description="Basic and acidic residues" evidence="7">
    <location>
        <begin position="217"/>
        <end position="253"/>
    </location>
</feature>
<gene>
    <name evidence="8" type="ORF">INT45_003075</name>
</gene>
<dbReference type="GO" id="GO:0000775">
    <property type="term" value="C:chromosome, centromeric region"/>
    <property type="evidence" value="ECO:0007669"/>
    <property type="project" value="UniProtKB-SubCell"/>
</dbReference>
<dbReference type="GO" id="GO:0005634">
    <property type="term" value="C:nucleus"/>
    <property type="evidence" value="ECO:0007669"/>
    <property type="project" value="UniProtKB-SubCell"/>
</dbReference>
<evidence type="ECO:0000256" key="2">
    <source>
        <dbReference type="ARBA" id="ARBA00004584"/>
    </source>
</evidence>
<evidence type="ECO:0000256" key="7">
    <source>
        <dbReference type="SAM" id="MobiDB-lite"/>
    </source>
</evidence>
<dbReference type="PANTHER" id="PTHR34436">
    <property type="entry name" value="CENTROMERE PROTEIN M"/>
    <property type="match status" value="1"/>
</dbReference>
<accession>A0A8H7RYY8</accession>
<evidence type="ECO:0000256" key="6">
    <source>
        <dbReference type="ARBA" id="ARBA00023328"/>
    </source>
</evidence>
<organism evidence="8 9">
    <name type="scientific">Circinella minor</name>
    <dbReference type="NCBI Taxonomy" id="1195481"/>
    <lineage>
        <taxon>Eukaryota</taxon>
        <taxon>Fungi</taxon>
        <taxon>Fungi incertae sedis</taxon>
        <taxon>Mucoromycota</taxon>
        <taxon>Mucoromycotina</taxon>
        <taxon>Mucoromycetes</taxon>
        <taxon>Mucorales</taxon>
        <taxon>Lichtheimiaceae</taxon>
        <taxon>Circinella</taxon>
    </lineage>
</organism>
<evidence type="ECO:0000256" key="1">
    <source>
        <dbReference type="ARBA" id="ARBA00004123"/>
    </source>
</evidence>
<dbReference type="InterPro" id="IPR020987">
    <property type="entry name" value="Centromere_Cenp-M"/>
</dbReference>
<dbReference type="EMBL" id="JAEPRB010000212">
    <property type="protein sequence ID" value="KAG2218757.1"/>
    <property type="molecule type" value="Genomic_DNA"/>
</dbReference>
<feature type="region of interest" description="Disordered" evidence="7">
    <location>
        <begin position="174"/>
        <end position="271"/>
    </location>
</feature>
<name>A0A8H7RYY8_9FUNG</name>
<dbReference type="OrthoDB" id="2386686at2759"/>
<sequence length="271" mass="31583">MILRPQYTQRPIEVLLVGPANSGKRTLADQLISCRDTFISISTNEELPKNAFEILGHVDFIFFVVDMTNRESLVVFERALEHIAPEYLVNRCAVLTTKIDRLQKSLVDENRVQFIIDRYTPDMQLFRCNLTDNQERRKLCDQMTRLIRINQLQQKDITMSLIKSAVYYNHFPYSFRQPDDSEQTPTYQTDNSEILSPTLGQDNDNNSDNDDFNEGGHVNEDDLKEVEQVSENKMEGDEHVTEDDNKQEEHVNNNKDVNMDENDMNKNQVDK</sequence>
<dbReference type="SUPFAM" id="SSF52540">
    <property type="entry name" value="P-loop containing nucleoside triphosphate hydrolases"/>
    <property type="match status" value="1"/>
</dbReference>